<feature type="coiled-coil region" evidence="1">
    <location>
        <begin position="576"/>
        <end position="606"/>
    </location>
</feature>
<protein>
    <recommendedName>
        <fullName evidence="2">Endonuclease GajA/Old nuclease/RecF-like AAA domain-containing protein</fullName>
    </recommendedName>
</protein>
<reference evidence="3 4" key="1">
    <citation type="submission" date="2012-12" db="EMBL/GenBank/DDBJ databases">
        <title>The Genome Sequence of Bacillus cereus HuA3-9.</title>
        <authorList>
            <consortium name="The Broad Institute Genome Sequencing Platform"/>
            <consortium name="The Broad Institute Genome Sequencing Center for Infectious Disease"/>
            <person name="Feldgarden M."/>
            <person name="Van der Auwera G.A."/>
            <person name="Mahillon J."/>
            <person name="Duprez V."/>
            <person name="Timmery S."/>
            <person name="Mattelet C."/>
            <person name="Dierick K."/>
            <person name="Sun M."/>
            <person name="Yu Z."/>
            <person name="Zhu L."/>
            <person name="Hu X."/>
            <person name="Shank E.B."/>
            <person name="Swiecicka I."/>
            <person name="Hansen B.M."/>
            <person name="Andrup L."/>
            <person name="Walker B."/>
            <person name="Young S.K."/>
            <person name="Zeng Q."/>
            <person name="Gargeya S."/>
            <person name="Fitzgerald M."/>
            <person name="Haas B."/>
            <person name="Abouelleil A."/>
            <person name="Alvarado L."/>
            <person name="Arachchi H.M."/>
            <person name="Berlin A.M."/>
            <person name="Chapman S.B."/>
            <person name="Dewar J."/>
            <person name="Goldberg J."/>
            <person name="Griggs A."/>
            <person name="Gujja S."/>
            <person name="Hansen M."/>
            <person name="Howarth C."/>
            <person name="Imamovic A."/>
            <person name="Larimer J."/>
            <person name="McCowan C."/>
            <person name="Murphy C."/>
            <person name="Neiman D."/>
            <person name="Pearson M."/>
            <person name="Priest M."/>
            <person name="Roberts A."/>
            <person name="Saif S."/>
            <person name="Shea T."/>
            <person name="Sisk P."/>
            <person name="Sykes S."/>
            <person name="Wortman J."/>
            <person name="Nusbaum C."/>
            <person name="Birren B."/>
        </authorList>
    </citation>
    <scope>NUCLEOTIDE SEQUENCE [LARGE SCALE GENOMIC DNA]</scope>
    <source>
        <strain evidence="3 4">HuA3-9</strain>
    </source>
</reference>
<organism evidence="3 4">
    <name type="scientific">Bacillus cereus HuA3-9</name>
    <dbReference type="NCBI Taxonomy" id="1053205"/>
    <lineage>
        <taxon>Bacteria</taxon>
        <taxon>Bacillati</taxon>
        <taxon>Bacillota</taxon>
        <taxon>Bacilli</taxon>
        <taxon>Bacillales</taxon>
        <taxon>Bacillaceae</taxon>
        <taxon>Bacillus</taxon>
        <taxon>Bacillus cereus group</taxon>
    </lineage>
</organism>
<proteinExistence type="predicted"/>
<dbReference type="PANTHER" id="PTHR32182">
    <property type="entry name" value="DNA REPLICATION AND REPAIR PROTEIN RECF"/>
    <property type="match status" value="1"/>
</dbReference>
<comment type="caution">
    <text evidence="3">The sequence shown here is derived from an EMBL/GenBank/DDBJ whole genome shotgun (WGS) entry which is preliminary data.</text>
</comment>
<gene>
    <name evidence="3" type="ORF">IGA_04809</name>
</gene>
<dbReference type="Proteomes" id="UP000014003">
    <property type="component" value="Unassembled WGS sequence"/>
</dbReference>
<dbReference type="EMBL" id="AHDZ01000047">
    <property type="protein sequence ID" value="EOO12795.1"/>
    <property type="molecule type" value="Genomic_DNA"/>
</dbReference>
<evidence type="ECO:0000259" key="2">
    <source>
        <dbReference type="Pfam" id="PF13175"/>
    </source>
</evidence>
<dbReference type="Gene3D" id="3.40.50.300">
    <property type="entry name" value="P-loop containing nucleotide triphosphate hydrolases"/>
    <property type="match status" value="1"/>
</dbReference>
<evidence type="ECO:0000256" key="1">
    <source>
        <dbReference type="SAM" id="Coils"/>
    </source>
</evidence>
<accession>R8CML8</accession>
<sequence length="608" mass="71514">MQILYLWVKKYQNLSNLSLNFGGEFLFNITENNLTIERNPYYIKDFFSVNNNLDTEVTVKTVTGIVGENGTGKSSILKLIPKIITELPISVIEFFIVYKTDKGHFYDLRLDNDLHYNSKKINNQISFSFHNQVFNRSNISSTKYNIAFFSNVYDLTAHPQTLNLNSHIFDLSTNSLYKNKNFFTNEIYNQILFVKKVENDFGINAMINIPQKIKLNITTPKQIEEHYEQLHQKLKNNITEEIIPNIVSKEIKDNYNPFLANIFKSIYTYFYFYISNRIHERYYLPYQSLNNTFLKTIEQNSFDSFEEFFNSFLIELEITYKNDHFKNETNIEFVNNNTNVVIQSSKNKYLSIKELIKLLPALNIGHEMLLSIDNPYILEFLSLYERCNFKISIFELFWSELSSGEYAFLTLFSRFNTITHKVSDNLLILIDEGDLYFHPQWQKDWLFTFINIISYLFQKTSIQIILTTHSPFILSDLPSGNVILLKKDDNKKIRIVKNLEGNQLTFAANIHDLLTNSYFMHDGLVGKFAQHKINTLVDEILDSSPEKVKSNSSRIRKQIDIIGEPIVKRKLLEIFEDKIRLDVLSINEKIERLQQQIDELRTLKDDKN</sequence>
<dbReference type="InterPro" id="IPR041685">
    <property type="entry name" value="AAA_GajA/Old/RecF-like"/>
</dbReference>
<dbReference type="GO" id="GO:0006302">
    <property type="term" value="P:double-strand break repair"/>
    <property type="evidence" value="ECO:0007669"/>
    <property type="project" value="TreeGrafter"/>
</dbReference>
<dbReference type="CDD" id="cd00267">
    <property type="entry name" value="ABC_ATPase"/>
    <property type="match status" value="1"/>
</dbReference>
<evidence type="ECO:0000313" key="4">
    <source>
        <dbReference type="Proteomes" id="UP000014003"/>
    </source>
</evidence>
<dbReference type="HOGENOM" id="CLU_029328_0_0_9"/>
<name>R8CML8_BACCE</name>
<dbReference type="GO" id="GO:0000731">
    <property type="term" value="P:DNA synthesis involved in DNA repair"/>
    <property type="evidence" value="ECO:0007669"/>
    <property type="project" value="TreeGrafter"/>
</dbReference>
<dbReference type="Pfam" id="PF13175">
    <property type="entry name" value="AAA_15"/>
    <property type="match status" value="1"/>
</dbReference>
<dbReference type="RefSeq" id="WP_016096824.1">
    <property type="nucleotide sequence ID" value="NZ_KB976148.1"/>
</dbReference>
<evidence type="ECO:0000313" key="3">
    <source>
        <dbReference type="EMBL" id="EOO12795.1"/>
    </source>
</evidence>
<dbReference type="InterPro" id="IPR027417">
    <property type="entry name" value="P-loop_NTPase"/>
</dbReference>
<feature type="domain" description="Endonuclease GajA/Old nuclease/RecF-like AAA" evidence="2">
    <location>
        <begin position="54"/>
        <end position="473"/>
    </location>
</feature>
<keyword evidence="1" id="KW-0175">Coiled coil</keyword>
<dbReference type="PANTHER" id="PTHR32182:SF23">
    <property type="entry name" value="ATP BINDING PROTEIN"/>
    <property type="match status" value="1"/>
</dbReference>
<dbReference type="AlphaFoldDB" id="R8CML8"/>
<dbReference type="PATRIC" id="fig|1053205.3.peg.4862"/>
<dbReference type="SUPFAM" id="SSF52540">
    <property type="entry name" value="P-loop containing nucleoside triphosphate hydrolases"/>
    <property type="match status" value="1"/>
</dbReference>